<dbReference type="Proteomes" id="UP000000267">
    <property type="component" value="Unassembled WGS sequence"/>
</dbReference>
<dbReference type="GO" id="GO:0022626">
    <property type="term" value="C:cytosolic ribosome"/>
    <property type="evidence" value="ECO:0007669"/>
    <property type="project" value="EnsemblFungi"/>
</dbReference>
<dbReference type="GO" id="GO:0072344">
    <property type="term" value="P:rescue of stalled ribosome"/>
    <property type="evidence" value="ECO:0007669"/>
    <property type="project" value="EnsemblFungi"/>
</dbReference>
<dbReference type="GO" id="GO:1990116">
    <property type="term" value="P:ribosome-associated ubiquitin-dependent protein catabolic process"/>
    <property type="evidence" value="ECO:0007669"/>
    <property type="project" value="EnsemblFungi"/>
</dbReference>
<feature type="compositionally biased region" description="Basic residues" evidence="1">
    <location>
        <begin position="601"/>
        <end position="616"/>
    </location>
</feature>
<dbReference type="FunCoup" id="A7TEC3">
    <property type="interactions" value="30"/>
</dbReference>
<proteinExistence type="predicted"/>
<dbReference type="STRING" id="436907.A7TEC3"/>
<dbReference type="Pfam" id="PF02845">
    <property type="entry name" value="CUE"/>
    <property type="match status" value="1"/>
</dbReference>
<reference evidence="3 4" key="1">
    <citation type="journal article" date="2007" name="Proc. Natl. Acad. Sci. U.S.A.">
        <title>Independent sorting-out of thousands of duplicated gene pairs in two yeast species descended from a whole-genome duplication.</title>
        <authorList>
            <person name="Scannell D.R."/>
            <person name="Frank A.C."/>
            <person name="Conant G.C."/>
            <person name="Byrne K.P."/>
            <person name="Woolfit M."/>
            <person name="Wolfe K.H."/>
        </authorList>
    </citation>
    <scope>NUCLEOTIDE SEQUENCE [LARGE SCALE GENOMIC DNA]</scope>
    <source>
        <strain evidence="4">ATCC 22028 / DSM 70294 / BCRC 21397 / CBS 2163 / NBRC 10782 / NRRL Y-8283 / UCD 57-17</strain>
    </source>
</reference>
<sequence>MVVDRIISFDGEVEDISFPIVKFPPIGLRALLIEKDPVVWAHILETYVAHLEFIMQGNNLERLSSSTMDSLLIFLRSYLHEMANDKGIIQSLGENNDVTKELELIRIWVFAMIKKCGLLHLQIFGETLWDMVTFYVEGNADTIRNLIDGSLKPEINTQRAQINRIHQVQQYIKQLVESGKFSRIDMKAFECLLSSNGKNRKTKFADEFMSTTWCESLESWWNKGKGRSSEVAQQLAVVTLLTSSSTGISKVVRELGVSDIDTLSLYPLLGSILMSEAYQQKVPDIKSKIYFLNVSTSNDSGMSTTNGAIDEVNEEDVNMLAELFPIFTHYQLSELLVRYDNNVELLTNILFENPSVADDIPKAATVVKPKQEPQDKAKMEDVIYPQVKKRNDKSFPKHVPDEVKNKTLTRALQLLYEDDEDEVDDTYEEAEVERSAVHGKVSIDDSNEKTESSVHDKIEGYLWNLLKEDPTLFERSKRKSKVRKDMKGATSWSDEQIEGWARMIEKSPKRAMILEEKFMFRGNKKSGKTSFVQNRDHNREDSNEKGTTRNTSGTQKKKNKQQQQQQQQQQKPESSSKSNDSTGKKKKYANNEKHKSSSANHNRKKGHDKKLSKVGI</sequence>
<dbReference type="PROSITE" id="PS51140">
    <property type="entry name" value="CUE"/>
    <property type="match status" value="1"/>
</dbReference>
<name>A7TEC3_VANPO</name>
<keyword evidence="4" id="KW-1185">Reference proteome</keyword>
<dbReference type="CDD" id="cd14373">
    <property type="entry name" value="CUE_Cue3p_like"/>
    <property type="match status" value="1"/>
</dbReference>
<protein>
    <recommendedName>
        <fullName evidence="2">CUE domain-containing protein</fullName>
    </recommendedName>
</protein>
<dbReference type="PhylomeDB" id="A7TEC3"/>
<accession>A7TEC3</accession>
<dbReference type="GO" id="GO:0070530">
    <property type="term" value="F:K63-linked polyubiquitin modification-dependent protein binding"/>
    <property type="evidence" value="ECO:0007669"/>
    <property type="project" value="EnsemblFungi"/>
</dbReference>
<dbReference type="OrthoDB" id="5577209at2759"/>
<gene>
    <name evidence="3" type="ORF">Kpol_1002p93</name>
</gene>
<dbReference type="GeneID" id="5547797"/>
<feature type="compositionally biased region" description="Polar residues" evidence="1">
    <location>
        <begin position="572"/>
        <end position="581"/>
    </location>
</feature>
<evidence type="ECO:0000256" key="1">
    <source>
        <dbReference type="SAM" id="MobiDB-lite"/>
    </source>
</evidence>
<dbReference type="GO" id="GO:0043130">
    <property type="term" value="F:ubiquitin binding"/>
    <property type="evidence" value="ECO:0007669"/>
    <property type="project" value="EnsemblFungi"/>
</dbReference>
<feature type="domain" description="CUE" evidence="2">
    <location>
        <begin position="312"/>
        <end position="355"/>
    </location>
</feature>
<dbReference type="InterPro" id="IPR003892">
    <property type="entry name" value="CUE"/>
</dbReference>
<dbReference type="EMBL" id="DS480379">
    <property type="protein sequence ID" value="EDO19445.1"/>
    <property type="molecule type" value="Genomic_DNA"/>
</dbReference>
<feature type="compositionally biased region" description="Basic and acidic residues" evidence="1">
    <location>
        <begin position="534"/>
        <end position="547"/>
    </location>
</feature>
<dbReference type="AlphaFoldDB" id="A7TEC3"/>
<dbReference type="InterPro" id="IPR041808">
    <property type="entry name" value="Cue3_CUE"/>
</dbReference>
<dbReference type="RefSeq" id="XP_001647303.1">
    <property type="nucleotide sequence ID" value="XM_001647253.1"/>
</dbReference>
<dbReference type="OMA" id="EGWARMI"/>
<feature type="region of interest" description="Disordered" evidence="1">
    <location>
        <begin position="525"/>
        <end position="616"/>
    </location>
</feature>
<organism evidence="4">
    <name type="scientific">Vanderwaltozyma polyspora (strain ATCC 22028 / DSM 70294 / BCRC 21397 / CBS 2163 / NBRC 10782 / NRRL Y-8283 / UCD 57-17)</name>
    <name type="common">Kluyveromyces polysporus</name>
    <dbReference type="NCBI Taxonomy" id="436907"/>
    <lineage>
        <taxon>Eukaryota</taxon>
        <taxon>Fungi</taxon>
        <taxon>Dikarya</taxon>
        <taxon>Ascomycota</taxon>
        <taxon>Saccharomycotina</taxon>
        <taxon>Saccharomycetes</taxon>
        <taxon>Saccharomycetales</taxon>
        <taxon>Saccharomycetaceae</taxon>
        <taxon>Vanderwaltozyma</taxon>
    </lineage>
</organism>
<evidence type="ECO:0000259" key="2">
    <source>
        <dbReference type="PROSITE" id="PS51140"/>
    </source>
</evidence>
<dbReference type="eggNOG" id="ENOG502RV3A">
    <property type="taxonomic scope" value="Eukaryota"/>
</dbReference>
<dbReference type="KEGG" id="vpo:Kpol_1002p93"/>
<evidence type="ECO:0000313" key="3">
    <source>
        <dbReference type="EMBL" id="EDO19445.1"/>
    </source>
</evidence>
<feature type="compositionally biased region" description="Low complexity" evidence="1">
    <location>
        <begin position="561"/>
        <end position="571"/>
    </location>
</feature>
<evidence type="ECO:0000313" key="4">
    <source>
        <dbReference type="Proteomes" id="UP000000267"/>
    </source>
</evidence>
<dbReference type="InParanoid" id="A7TEC3"/>
<dbReference type="HOGENOM" id="CLU_030292_0_0_1"/>